<evidence type="ECO:0000313" key="2">
    <source>
        <dbReference type="EMBL" id="AMK55014.1"/>
    </source>
</evidence>
<dbReference type="PIRSF" id="PIRSF016702">
    <property type="entry name" value="DNA_bp_PD1"/>
    <property type="match status" value="1"/>
</dbReference>
<dbReference type="SUPFAM" id="SSF117856">
    <property type="entry name" value="AF0104/ALDC/Ptd012-like"/>
    <property type="match status" value="1"/>
</dbReference>
<dbReference type="InterPro" id="IPR005175">
    <property type="entry name" value="PPC_dom"/>
</dbReference>
<dbReference type="KEGG" id="fro:AALO17_18800"/>
<sequence length="139" mass="15479">METKRTANCLVIRLDPGEELINSLLTACQEHDIHCAQITGIGAAKKITCGVFDPKTREYHSEKFKGIFEITSLNGTITTMDGGLYPHIHVTFADEKYKVRGGHLNKCVISATAEIVLMILDLEIDRQASQEVGLNLFRF</sequence>
<reference evidence="2 4" key="1">
    <citation type="journal article" date="2016" name="Gut Pathog.">
        <title>Whole genome sequencing of "Faecalibaculum rodentium" ALO17, isolated from C57BL/6J laboratory mouse feces.</title>
        <authorList>
            <person name="Lim S."/>
            <person name="Chang D.H."/>
            <person name="Ahn S."/>
            <person name="Kim B.C."/>
        </authorList>
    </citation>
    <scope>NUCLEOTIDE SEQUENCE [LARGE SCALE GENOMIC DNA]</scope>
    <source>
        <strain evidence="2 4">Alo17</strain>
    </source>
</reference>
<dbReference type="AlphaFoldDB" id="A0A140DWI7"/>
<evidence type="ECO:0000313" key="5">
    <source>
        <dbReference type="Proteomes" id="UP000186758"/>
    </source>
</evidence>
<dbReference type="Proteomes" id="UP000069771">
    <property type="component" value="Chromosome"/>
</dbReference>
<accession>A0A140DWI7</accession>
<dbReference type="EMBL" id="CP011391">
    <property type="protein sequence ID" value="AMK55014.1"/>
    <property type="molecule type" value="Genomic_DNA"/>
</dbReference>
<name>A0A140DWI7_9FIRM</name>
<dbReference type="EMBL" id="MPJZ01000042">
    <property type="protein sequence ID" value="OLU45863.1"/>
    <property type="molecule type" value="Genomic_DNA"/>
</dbReference>
<dbReference type="PROSITE" id="PS51742">
    <property type="entry name" value="PPC"/>
    <property type="match status" value="1"/>
</dbReference>
<dbReference type="Gene3D" id="3.30.1330.80">
    <property type="entry name" value="Hypothetical protein, similar to alpha- acetolactate decarboxylase, domain 2"/>
    <property type="match status" value="1"/>
</dbReference>
<keyword evidence="4" id="KW-1185">Reference proteome</keyword>
<dbReference type="InterPro" id="IPR025707">
    <property type="entry name" value="DNA_bp_PD1"/>
</dbReference>
<dbReference type="GO" id="GO:0003677">
    <property type="term" value="F:DNA binding"/>
    <property type="evidence" value="ECO:0007669"/>
    <property type="project" value="UniProtKB-KW"/>
</dbReference>
<gene>
    <name evidence="2" type="ORF">AALO17_18800</name>
    <name evidence="3" type="ORF">BO223_03680</name>
</gene>
<evidence type="ECO:0000259" key="1">
    <source>
        <dbReference type="PROSITE" id="PS51742"/>
    </source>
</evidence>
<dbReference type="Pfam" id="PF03479">
    <property type="entry name" value="PCC"/>
    <property type="match status" value="1"/>
</dbReference>
<dbReference type="RefSeq" id="WP_067558154.1">
    <property type="nucleotide sequence ID" value="NZ_CALFTW010000097.1"/>
</dbReference>
<feature type="domain" description="PPC" evidence="1">
    <location>
        <begin position="4"/>
        <end position="139"/>
    </location>
</feature>
<dbReference type="STRING" id="1702221.AALO17_18800"/>
<protein>
    <submittedName>
        <fullName evidence="3">DNA-binding protein with PD1-like DNA-binding motif</fullName>
    </submittedName>
</protein>
<dbReference type="GeneID" id="78478508"/>
<dbReference type="Proteomes" id="UP000186758">
    <property type="component" value="Unassembled WGS sequence"/>
</dbReference>
<dbReference type="OrthoDB" id="9791702at2"/>
<organism evidence="2 4">
    <name type="scientific">Faecalibaculum rodentium</name>
    <dbReference type="NCBI Taxonomy" id="1702221"/>
    <lineage>
        <taxon>Bacteria</taxon>
        <taxon>Bacillati</taxon>
        <taxon>Bacillota</taxon>
        <taxon>Erysipelotrichia</taxon>
        <taxon>Erysipelotrichales</taxon>
        <taxon>Erysipelotrichaceae</taxon>
        <taxon>Faecalibaculum</taxon>
    </lineage>
</organism>
<dbReference type="CDD" id="cd11378">
    <property type="entry name" value="DUF296"/>
    <property type="match status" value="1"/>
</dbReference>
<keyword evidence="3" id="KW-0238">DNA-binding</keyword>
<dbReference type="PANTHER" id="PTHR34988">
    <property type="entry name" value="PROTEIN, PUTATIVE-RELATED"/>
    <property type="match status" value="1"/>
</dbReference>
<evidence type="ECO:0000313" key="3">
    <source>
        <dbReference type="EMBL" id="OLU45863.1"/>
    </source>
</evidence>
<proteinExistence type="predicted"/>
<evidence type="ECO:0000313" key="4">
    <source>
        <dbReference type="Proteomes" id="UP000069771"/>
    </source>
</evidence>
<dbReference type="PANTHER" id="PTHR34988:SF1">
    <property type="entry name" value="DNA-BINDING PROTEIN"/>
    <property type="match status" value="1"/>
</dbReference>
<reference evidence="3 5" key="2">
    <citation type="submission" date="2016-11" db="EMBL/GenBank/DDBJ databases">
        <title>Description of two novel members of the family Erysipelotrichaceae: Ileibacterium lipovorans gen. nov., sp. nov. and Dubosiella newyorkensis, gen. nov., sp. nov.</title>
        <authorList>
            <person name="Cox L.M."/>
            <person name="Sohn J."/>
            <person name="Tyrrell K.L."/>
            <person name="Citron D.M."/>
            <person name="Lawson P.A."/>
            <person name="Patel N.B."/>
            <person name="Iizumi T."/>
            <person name="Perez-Perez G.I."/>
            <person name="Goldstein E.J."/>
            <person name="Blaser M.J."/>
        </authorList>
    </citation>
    <scope>NUCLEOTIDE SEQUENCE [LARGE SCALE GENOMIC DNA]</scope>
    <source>
        <strain evidence="3 5">NYU-BL-K8</strain>
    </source>
</reference>